<dbReference type="Proteomes" id="UP000663760">
    <property type="component" value="Chromosome 14"/>
</dbReference>
<evidence type="ECO:0000313" key="1">
    <source>
        <dbReference type="EMBL" id="CAA2631222.1"/>
    </source>
</evidence>
<organism evidence="1">
    <name type="scientific">Spirodela intermedia</name>
    <name type="common">Intermediate duckweed</name>
    <dbReference type="NCBI Taxonomy" id="51605"/>
    <lineage>
        <taxon>Eukaryota</taxon>
        <taxon>Viridiplantae</taxon>
        <taxon>Streptophyta</taxon>
        <taxon>Embryophyta</taxon>
        <taxon>Tracheophyta</taxon>
        <taxon>Spermatophyta</taxon>
        <taxon>Magnoliopsida</taxon>
        <taxon>Liliopsida</taxon>
        <taxon>Araceae</taxon>
        <taxon>Lemnoideae</taxon>
        <taxon>Spirodela</taxon>
    </lineage>
</organism>
<proteinExistence type="predicted"/>
<keyword evidence="3" id="KW-1185">Reference proteome</keyword>
<protein>
    <submittedName>
        <fullName evidence="1">Uncharacterized protein</fullName>
    </submittedName>
</protein>
<dbReference type="EMBL" id="LR743601">
    <property type="protein sequence ID" value="CAA2631222.1"/>
    <property type="molecule type" value="Genomic_DNA"/>
</dbReference>
<evidence type="ECO:0000313" key="3">
    <source>
        <dbReference type="Proteomes" id="UP000663760"/>
    </source>
</evidence>
<accession>A0A7I8JL23</accession>
<sequence length="40" mass="4249">MGEWVRAAWTNRGMCAPLPFHVIGGQPAMGQGVVIHMAGN</sequence>
<dbReference type="EMBL" id="LR746277">
    <property type="protein sequence ID" value="CAA7407535.1"/>
    <property type="molecule type" value="Genomic_DNA"/>
</dbReference>
<evidence type="ECO:0000313" key="2">
    <source>
        <dbReference type="EMBL" id="CAA7407535.1"/>
    </source>
</evidence>
<gene>
    <name evidence="1" type="ORF">SI7747_14016870</name>
    <name evidence="2" type="ORF">SI8410_14018213</name>
</gene>
<reference evidence="1" key="1">
    <citation type="submission" date="2019-12" db="EMBL/GenBank/DDBJ databases">
        <authorList>
            <person name="Scholz U."/>
            <person name="Mascher M."/>
            <person name="Fiebig A."/>
        </authorList>
    </citation>
    <scope>NUCLEOTIDE SEQUENCE</scope>
</reference>
<dbReference type="AlphaFoldDB" id="A0A7I8JL23"/>
<name>A0A7I8JL23_SPIIN</name>